<evidence type="ECO:0000313" key="1">
    <source>
        <dbReference type="EMBL" id="KAI0048036.1"/>
    </source>
</evidence>
<reference evidence="1" key="2">
    <citation type="journal article" date="2022" name="New Phytol.">
        <title>Evolutionary transition to the ectomycorrhizal habit in the genomes of a hyperdiverse lineage of mushroom-forming fungi.</title>
        <authorList>
            <person name="Looney B."/>
            <person name="Miyauchi S."/>
            <person name="Morin E."/>
            <person name="Drula E."/>
            <person name="Courty P.E."/>
            <person name="Kohler A."/>
            <person name="Kuo A."/>
            <person name="LaButti K."/>
            <person name="Pangilinan J."/>
            <person name="Lipzen A."/>
            <person name="Riley R."/>
            <person name="Andreopoulos W."/>
            <person name="He G."/>
            <person name="Johnson J."/>
            <person name="Nolan M."/>
            <person name="Tritt A."/>
            <person name="Barry K.W."/>
            <person name="Grigoriev I.V."/>
            <person name="Nagy L.G."/>
            <person name="Hibbett D."/>
            <person name="Henrissat B."/>
            <person name="Matheny P.B."/>
            <person name="Labbe J."/>
            <person name="Martin F.M."/>
        </authorList>
    </citation>
    <scope>NUCLEOTIDE SEQUENCE</scope>
    <source>
        <strain evidence="1">FP105234-sp</strain>
    </source>
</reference>
<proteinExistence type="predicted"/>
<evidence type="ECO:0000313" key="2">
    <source>
        <dbReference type="Proteomes" id="UP000814033"/>
    </source>
</evidence>
<name>A0ACB8RW47_9AGAM</name>
<reference evidence="1" key="1">
    <citation type="submission" date="2021-02" db="EMBL/GenBank/DDBJ databases">
        <authorList>
            <consortium name="DOE Joint Genome Institute"/>
            <person name="Ahrendt S."/>
            <person name="Looney B.P."/>
            <person name="Miyauchi S."/>
            <person name="Morin E."/>
            <person name="Drula E."/>
            <person name="Courty P.E."/>
            <person name="Chicoki N."/>
            <person name="Fauchery L."/>
            <person name="Kohler A."/>
            <person name="Kuo A."/>
            <person name="Labutti K."/>
            <person name="Pangilinan J."/>
            <person name="Lipzen A."/>
            <person name="Riley R."/>
            <person name="Andreopoulos W."/>
            <person name="He G."/>
            <person name="Johnson J."/>
            <person name="Barry K.W."/>
            <person name="Grigoriev I.V."/>
            <person name="Nagy L."/>
            <person name="Hibbett D."/>
            <person name="Henrissat B."/>
            <person name="Matheny P.B."/>
            <person name="Labbe J."/>
            <person name="Martin F."/>
        </authorList>
    </citation>
    <scope>NUCLEOTIDE SEQUENCE</scope>
    <source>
        <strain evidence="1">FP105234-sp</strain>
    </source>
</reference>
<dbReference type="EMBL" id="MU275893">
    <property type="protein sequence ID" value="KAI0048036.1"/>
    <property type="molecule type" value="Genomic_DNA"/>
</dbReference>
<comment type="caution">
    <text evidence="1">The sequence shown here is derived from an EMBL/GenBank/DDBJ whole genome shotgun (WGS) entry which is preliminary data.</text>
</comment>
<keyword evidence="2" id="KW-1185">Reference proteome</keyword>
<dbReference type="Proteomes" id="UP000814033">
    <property type="component" value="Unassembled WGS sequence"/>
</dbReference>
<organism evidence="1 2">
    <name type="scientific">Auriscalpium vulgare</name>
    <dbReference type="NCBI Taxonomy" id="40419"/>
    <lineage>
        <taxon>Eukaryota</taxon>
        <taxon>Fungi</taxon>
        <taxon>Dikarya</taxon>
        <taxon>Basidiomycota</taxon>
        <taxon>Agaricomycotina</taxon>
        <taxon>Agaricomycetes</taxon>
        <taxon>Russulales</taxon>
        <taxon>Auriscalpiaceae</taxon>
        <taxon>Auriscalpium</taxon>
    </lineage>
</organism>
<protein>
    <submittedName>
        <fullName evidence="1">Uncharacterized protein</fullName>
    </submittedName>
</protein>
<sequence length="494" mass="52320">MAPPITSPPAPSFASPPSSTAFHSMAPPITFPPAPSFAILDLGTSNLAVTTASSSYYQQTEVPLLEAHYAWGDGAMLPVAAHPHDDGGMPPPDSPAFVAPQTATFLYGDVTSMRGRATAQPFVSAMPLPSGTVVASGEVVAVGALPATFASGSSSSGPVRSHETTRTGQIGPAAVSRASRYSSSTDSKARTMRGEKDTMSAEGVTALEAMQICCRGTKPCNLPSHHFTQVHISRLPRAVQDEVPMYVCNNYKTCGTSPMRKSEIRAHQDRRCYKHLPKTERKTPLLKKLLEIATDLYHARHVSIDPMADTTVNLAVVLGWKTYLPNSVGGGFLQSPAARLSVEGSEAPVLRMGAFESATGWPFPLAASAPPSLYPTDVGTPLFSEPASKYRGKEASRSPASTASGVEGPETPEEYANAYETAWPSHPAAMERLMPSELGEPGVAAPDYGVAGGWQSIAGDSSQGYFASQWPDSVADQDDKMPMGPSDWWSSDLY</sequence>
<gene>
    <name evidence="1" type="ORF">FA95DRAFT_1605573</name>
</gene>
<accession>A0ACB8RW47</accession>